<evidence type="ECO:0000256" key="1">
    <source>
        <dbReference type="SAM" id="MobiDB-lite"/>
    </source>
</evidence>
<keyword evidence="3" id="KW-1185">Reference proteome</keyword>
<dbReference type="EMBL" id="RCDD01000003">
    <property type="protein sequence ID" value="RLK58055.1"/>
    <property type="molecule type" value="Genomic_DNA"/>
</dbReference>
<feature type="region of interest" description="Disordered" evidence="1">
    <location>
        <begin position="37"/>
        <end position="61"/>
    </location>
</feature>
<reference evidence="2 3" key="1">
    <citation type="submission" date="2018-10" db="EMBL/GenBank/DDBJ databases">
        <title>Genomic Encyclopedia of Archaeal and Bacterial Type Strains, Phase II (KMG-II): from individual species to whole genera.</title>
        <authorList>
            <person name="Goeker M."/>
        </authorList>
    </citation>
    <scope>NUCLEOTIDE SEQUENCE [LARGE SCALE GENOMIC DNA]</scope>
    <source>
        <strain evidence="2 3">DSM 45657</strain>
    </source>
</reference>
<name>A0A421B0Y4_9PSEU</name>
<sequence length="117" mass="12562">MDNHEKFTAAKGADRPALARESDRVLHLVVHEDAQSQQAARALATERAPSRGDAGSIQAPCETGDSAFQQVELVEDVLACPATGHVRTAMCEDPCGERRGGHTGLESRWVGWTIAEP</sequence>
<dbReference type="AlphaFoldDB" id="A0A421B0Y4"/>
<evidence type="ECO:0000313" key="3">
    <source>
        <dbReference type="Proteomes" id="UP000282454"/>
    </source>
</evidence>
<evidence type="ECO:0000313" key="2">
    <source>
        <dbReference type="EMBL" id="RLK58055.1"/>
    </source>
</evidence>
<organism evidence="2 3">
    <name type="scientific">Actinokineospora cianjurensis</name>
    <dbReference type="NCBI Taxonomy" id="585224"/>
    <lineage>
        <taxon>Bacteria</taxon>
        <taxon>Bacillati</taxon>
        <taxon>Actinomycetota</taxon>
        <taxon>Actinomycetes</taxon>
        <taxon>Pseudonocardiales</taxon>
        <taxon>Pseudonocardiaceae</taxon>
        <taxon>Actinokineospora</taxon>
    </lineage>
</organism>
<accession>A0A421B0Y4</accession>
<proteinExistence type="predicted"/>
<protein>
    <submittedName>
        <fullName evidence="2">Uncharacterized protein</fullName>
    </submittedName>
</protein>
<comment type="caution">
    <text evidence="2">The sequence shown here is derived from an EMBL/GenBank/DDBJ whole genome shotgun (WGS) entry which is preliminary data.</text>
</comment>
<dbReference type="Proteomes" id="UP000282454">
    <property type="component" value="Unassembled WGS sequence"/>
</dbReference>
<gene>
    <name evidence="2" type="ORF">CLV68_4149</name>
</gene>